<protein>
    <submittedName>
        <fullName evidence="5">DNA-binding protein</fullName>
    </submittedName>
</protein>
<evidence type="ECO:0000259" key="4">
    <source>
        <dbReference type="PROSITE" id="PS01124"/>
    </source>
</evidence>
<dbReference type="InterPro" id="IPR009057">
    <property type="entry name" value="Homeodomain-like_sf"/>
</dbReference>
<evidence type="ECO:0000256" key="2">
    <source>
        <dbReference type="ARBA" id="ARBA00023125"/>
    </source>
</evidence>
<evidence type="ECO:0000313" key="5">
    <source>
        <dbReference type="EMBL" id="OLO44428.1"/>
    </source>
</evidence>
<keyword evidence="1" id="KW-0805">Transcription regulation</keyword>
<dbReference type="OrthoDB" id="2559672at2"/>
<keyword evidence="2 5" id="KW-0238">DNA-binding</keyword>
<dbReference type="InterPro" id="IPR050204">
    <property type="entry name" value="AraC_XylS_family_regulators"/>
</dbReference>
<dbReference type="Proteomes" id="UP000186857">
    <property type="component" value="Unassembled WGS sequence"/>
</dbReference>
<dbReference type="InterPro" id="IPR046532">
    <property type="entry name" value="DUF6597"/>
</dbReference>
<keyword evidence="3" id="KW-0804">Transcription</keyword>
<dbReference type="SMART" id="SM00342">
    <property type="entry name" value="HTH_ARAC"/>
    <property type="match status" value="1"/>
</dbReference>
<dbReference type="PROSITE" id="PS01124">
    <property type="entry name" value="HTH_ARAC_FAMILY_2"/>
    <property type="match status" value="1"/>
</dbReference>
<dbReference type="GO" id="GO:0043565">
    <property type="term" value="F:sequence-specific DNA binding"/>
    <property type="evidence" value="ECO:0007669"/>
    <property type="project" value="InterPro"/>
</dbReference>
<dbReference type="Pfam" id="PF12833">
    <property type="entry name" value="HTH_18"/>
    <property type="match status" value="1"/>
</dbReference>
<dbReference type="Gene3D" id="1.10.10.60">
    <property type="entry name" value="Homeodomain-like"/>
    <property type="match status" value="1"/>
</dbReference>
<dbReference type="RefSeq" id="WP_075376859.1">
    <property type="nucleotide sequence ID" value="NZ_MSKJ01000015.1"/>
</dbReference>
<dbReference type="EMBL" id="MSKJ01000015">
    <property type="protein sequence ID" value="OLO44428.1"/>
    <property type="molecule type" value="Genomic_DNA"/>
</dbReference>
<comment type="caution">
    <text evidence="5">The sequence shown here is derived from an EMBL/GenBank/DDBJ whole genome shotgun (WGS) entry which is preliminary data.</text>
</comment>
<gene>
    <name evidence="5" type="ORF">BKH29_07310</name>
</gene>
<dbReference type="Pfam" id="PF20240">
    <property type="entry name" value="DUF6597"/>
    <property type="match status" value="1"/>
</dbReference>
<proteinExistence type="predicted"/>
<dbReference type="GO" id="GO:0003700">
    <property type="term" value="F:DNA-binding transcription factor activity"/>
    <property type="evidence" value="ECO:0007669"/>
    <property type="project" value="InterPro"/>
</dbReference>
<evidence type="ECO:0000256" key="3">
    <source>
        <dbReference type="ARBA" id="ARBA00023163"/>
    </source>
</evidence>
<accession>A0A1Q8V8L5</accession>
<feature type="domain" description="HTH araC/xylS-type" evidence="4">
    <location>
        <begin position="154"/>
        <end position="260"/>
    </location>
</feature>
<dbReference type="SUPFAM" id="SSF46689">
    <property type="entry name" value="Homeodomain-like"/>
    <property type="match status" value="1"/>
</dbReference>
<dbReference type="AlphaFoldDB" id="A0A1Q8V8L5"/>
<dbReference type="InterPro" id="IPR018060">
    <property type="entry name" value="HTH_AraC"/>
</dbReference>
<evidence type="ECO:0000256" key="1">
    <source>
        <dbReference type="ARBA" id="ARBA00023015"/>
    </source>
</evidence>
<dbReference type="PANTHER" id="PTHR46796:SF13">
    <property type="entry name" value="HTH-TYPE TRANSCRIPTIONAL ACTIVATOR RHAS"/>
    <property type="match status" value="1"/>
</dbReference>
<evidence type="ECO:0000313" key="6">
    <source>
        <dbReference type="Proteomes" id="UP000186857"/>
    </source>
</evidence>
<sequence length="271" mass="29912">MPETTADQRGILYPSRLPTFHREPVSEALADRVRWIWIPRWNLPAGQRDRQEVLPFPACNLVVEPDGITLHGPTTSISYRELEGRGWAVGALLRPAGAGALCSPSLIRNSHRLLEDPDLSAAVAGAMADMNTTTGGQRAASALAAWVAQHAGPPQATALIANKMEDVVASDRSVLRVDQLARRLDLSIRSLQRLCEKYIGLPPLAVIRRYRLQEAAQRLREDPSVTVAQVAAELDYADHAHLTADFRRVLGFSPSQYRQQTMSDRQALSDR</sequence>
<organism evidence="5 6">
    <name type="scientific">Actinomyces oris</name>
    <dbReference type="NCBI Taxonomy" id="544580"/>
    <lineage>
        <taxon>Bacteria</taxon>
        <taxon>Bacillati</taxon>
        <taxon>Actinomycetota</taxon>
        <taxon>Actinomycetes</taxon>
        <taxon>Actinomycetales</taxon>
        <taxon>Actinomycetaceae</taxon>
        <taxon>Actinomyces</taxon>
    </lineage>
</organism>
<reference evidence="5 6" key="1">
    <citation type="submission" date="2016-12" db="EMBL/GenBank/DDBJ databases">
        <title>Genomic Comparison of strains in the 'Actinomyces naeslundii' Group.</title>
        <authorList>
            <person name="Mughal S.R."/>
            <person name="Do T."/>
            <person name="Gilbert S.C."/>
            <person name="Witherden E.A."/>
            <person name="Didelot X."/>
            <person name="Beighton D."/>
        </authorList>
    </citation>
    <scope>NUCLEOTIDE SEQUENCE [LARGE SCALE GENOMIC DNA]</scope>
    <source>
        <strain evidence="5 6">CCUG 33920</strain>
    </source>
</reference>
<dbReference type="PANTHER" id="PTHR46796">
    <property type="entry name" value="HTH-TYPE TRANSCRIPTIONAL ACTIVATOR RHAS-RELATED"/>
    <property type="match status" value="1"/>
</dbReference>
<name>A0A1Q8V8L5_9ACTO</name>